<gene>
    <name evidence="2" type="ORF">M136_1280</name>
</gene>
<feature type="compositionally biased region" description="Basic residues" evidence="1">
    <location>
        <begin position="34"/>
        <end position="43"/>
    </location>
</feature>
<comment type="caution">
    <text evidence="2">The sequence shown here is derived from an EMBL/GenBank/DDBJ whole genome shotgun (WGS) entry which is preliminary data.</text>
</comment>
<feature type="compositionally biased region" description="Basic and acidic residues" evidence="1">
    <location>
        <begin position="1"/>
        <end position="18"/>
    </location>
</feature>
<organism evidence="2 3">
    <name type="scientific">Bacteroides fragilis str. S36L11</name>
    <dbReference type="NCBI Taxonomy" id="1339327"/>
    <lineage>
        <taxon>Bacteria</taxon>
        <taxon>Pseudomonadati</taxon>
        <taxon>Bacteroidota</taxon>
        <taxon>Bacteroidia</taxon>
        <taxon>Bacteroidales</taxon>
        <taxon>Bacteroidaceae</taxon>
        <taxon>Bacteroides</taxon>
    </lineage>
</organism>
<name>A0A016AMF0_BACFG</name>
<sequence length="43" mass="5102">MGDKREKSDHAHMMRGQETDPQVADSDNHEYRENHRHNNGHSF</sequence>
<dbReference type="PATRIC" id="fig|1339327.3.peg.1932"/>
<dbReference type="EMBL" id="JGDJ01000159">
    <property type="protein sequence ID" value="EXZ29526.1"/>
    <property type="molecule type" value="Genomic_DNA"/>
</dbReference>
<evidence type="ECO:0000256" key="1">
    <source>
        <dbReference type="SAM" id="MobiDB-lite"/>
    </source>
</evidence>
<protein>
    <submittedName>
        <fullName evidence="2">Uncharacterized protein</fullName>
    </submittedName>
</protein>
<dbReference type="AlphaFoldDB" id="A0A016AMF0"/>
<feature type="region of interest" description="Disordered" evidence="1">
    <location>
        <begin position="1"/>
        <end position="43"/>
    </location>
</feature>
<reference evidence="2 3" key="1">
    <citation type="submission" date="2014-02" db="EMBL/GenBank/DDBJ databases">
        <authorList>
            <person name="Sears C."/>
            <person name="Carroll K."/>
            <person name="Sack B.R."/>
            <person name="Qadri F."/>
            <person name="Myers L.L."/>
            <person name="Chung G.-T."/>
            <person name="Escheverria P."/>
            <person name="Fraser C.M."/>
            <person name="Sadzewicz L."/>
            <person name="Shefchek K.A."/>
            <person name="Tallon L."/>
            <person name="Das S.P."/>
            <person name="Daugherty S."/>
            <person name="Mongodin E.F."/>
        </authorList>
    </citation>
    <scope>NUCLEOTIDE SEQUENCE [LARGE SCALE GENOMIC DNA]</scope>
    <source>
        <strain evidence="2 3">S36L11</strain>
    </source>
</reference>
<evidence type="ECO:0000313" key="3">
    <source>
        <dbReference type="Proteomes" id="UP000022082"/>
    </source>
</evidence>
<evidence type="ECO:0000313" key="2">
    <source>
        <dbReference type="EMBL" id="EXZ29526.1"/>
    </source>
</evidence>
<accession>A0A016AMF0</accession>
<dbReference type="Proteomes" id="UP000022082">
    <property type="component" value="Unassembled WGS sequence"/>
</dbReference>
<proteinExistence type="predicted"/>